<name>A0ABR4P6I9_9HELO</name>
<evidence type="ECO:0000256" key="3">
    <source>
        <dbReference type="ARBA" id="ARBA00022448"/>
    </source>
</evidence>
<keyword evidence="7 9" id="KW-0472">Membrane</keyword>
<feature type="transmembrane region" description="Helical" evidence="9">
    <location>
        <begin position="336"/>
        <end position="358"/>
    </location>
</feature>
<feature type="transmembrane region" description="Helical" evidence="9">
    <location>
        <begin position="397"/>
        <end position="418"/>
    </location>
</feature>
<dbReference type="PROSITE" id="PS00217">
    <property type="entry name" value="SUGAR_TRANSPORT_2"/>
    <property type="match status" value="1"/>
</dbReference>
<evidence type="ECO:0000256" key="4">
    <source>
        <dbReference type="ARBA" id="ARBA00022692"/>
    </source>
</evidence>
<keyword evidence="5" id="KW-0672">Quinate metabolism</keyword>
<dbReference type="Pfam" id="PF00083">
    <property type="entry name" value="Sugar_tr"/>
    <property type="match status" value="1"/>
</dbReference>
<keyword evidence="4 9" id="KW-0812">Transmembrane</keyword>
<dbReference type="InterPro" id="IPR005828">
    <property type="entry name" value="MFS_sugar_transport-like"/>
</dbReference>
<dbReference type="SUPFAM" id="SSF103473">
    <property type="entry name" value="MFS general substrate transporter"/>
    <property type="match status" value="1"/>
</dbReference>
<feature type="transmembrane region" description="Helical" evidence="9">
    <location>
        <begin position="307"/>
        <end position="329"/>
    </location>
</feature>
<dbReference type="EMBL" id="JBFCZG010000008">
    <property type="protein sequence ID" value="KAL3418931.1"/>
    <property type="molecule type" value="Genomic_DNA"/>
</dbReference>
<evidence type="ECO:0000256" key="5">
    <source>
        <dbReference type="ARBA" id="ARBA00022911"/>
    </source>
</evidence>
<feature type="transmembrane region" description="Helical" evidence="9">
    <location>
        <begin position="177"/>
        <end position="199"/>
    </location>
</feature>
<dbReference type="Gene3D" id="1.20.1250.20">
    <property type="entry name" value="MFS general substrate transporter like domains"/>
    <property type="match status" value="1"/>
</dbReference>
<dbReference type="PROSITE" id="PS50850">
    <property type="entry name" value="MFS"/>
    <property type="match status" value="1"/>
</dbReference>
<dbReference type="PROSITE" id="PS51257">
    <property type="entry name" value="PROKAR_LIPOPROTEIN"/>
    <property type="match status" value="1"/>
</dbReference>
<feature type="transmembrane region" description="Helical" evidence="9">
    <location>
        <begin position="7"/>
        <end position="34"/>
    </location>
</feature>
<keyword evidence="3" id="KW-0813">Transport</keyword>
<evidence type="ECO:0000256" key="2">
    <source>
        <dbReference type="ARBA" id="ARBA00010992"/>
    </source>
</evidence>
<evidence type="ECO:0000256" key="1">
    <source>
        <dbReference type="ARBA" id="ARBA00004141"/>
    </source>
</evidence>
<dbReference type="InterPro" id="IPR005829">
    <property type="entry name" value="Sugar_transporter_CS"/>
</dbReference>
<organism evidence="11 12">
    <name type="scientific">Phlyctema vagabunda</name>
    <dbReference type="NCBI Taxonomy" id="108571"/>
    <lineage>
        <taxon>Eukaryota</taxon>
        <taxon>Fungi</taxon>
        <taxon>Dikarya</taxon>
        <taxon>Ascomycota</taxon>
        <taxon>Pezizomycotina</taxon>
        <taxon>Leotiomycetes</taxon>
        <taxon>Helotiales</taxon>
        <taxon>Dermateaceae</taxon>
        <taxon>Phlyctema</taxon>
    </lineage>
</organism>
<evidence type="ECO:0000313" key="12">
    <source>
        <dbReference type="Proteomes" id="UP001629113"/>
    </source>
</evidence>
<feature type="transmembrane region" description="Helical" evidence="9">
    <location>
        <begin position="85"/>
        <end position="102"/>
    </location>
</feature>
<sequence length="538" mass="58237">MAKNSHLYLSALIACLTSALFGYSVGFIGGLLVLPSFLEHFQLASLPTALLAAAQARIVTVWLVGALFGVPLGMPICSRWGRKPCLLFSATLYVLGTFLQIYGGGLEIFELGRLINGLGVGAGTLVSPMYISEISPPAQRGMLMSGYQTVLQLSALVGFWGAFVANALLPATSSLQWQIPVAIQLLPGILLLLGTFFVLPETPRFLAERGDFGGVEKSLAWLRNAASGEAGLTAEIGEIKVAARAGEVLQLRNVSFVREVMKKGIRKRLVVGVGLMIAQNMVGLNALNYYAPVIFMSAGFTTVSSSLFLTGLFGVVKLLSAIAFMFFFVRMKGNRFWLILGTTICGVSMIILGMSLLLRITTRWLNLSGNVTCCIMARLILLTIAHFVRVLPKSEEASLTVGGVISVVMVYIFAFSFAVSLGPISWNICSEIFPLHINAKCCTITTCTQWLFQILIAYITPRLLASVGWATYLIYAGFCLVTLIWVIFCVPETRGVPLGKAMDTVFGEKEGDEEDVEEVETTPLLGDRIRRGSAVSYS</sequence>
<comment type="similarity">
    <text evidence="2">Belongs to the major facilitator superfamily. Sugar transporter (TC 2.A.1.1) family.</text>
</comment>
<dbReference type="InterPro" id="IPR020846">
    <property type="entry name" value="MFS_dom"/>
</dbReference>
<proteinExistence type="inferred from homology"/>
<comment type="caution">
    <text evidence="11">The sequence shown here is derived from an EMBL/GenBank/DDBJ whole genome shotgun (WGS) entry which is preliminary data.</text>
</comment>
<comment type="subcellular location">
    <subcellularLocation>
        <location evidence="1">Membrane</location>
        <topology evidence="1">Multi-pass membrane protein</topology>
    </subcellularLocation>
</comment>
<evidence type="ECO:0000256" key="6">
    <source>
        <dbReference type="ARBA" id="ARBA00022989"/>
    </source>
</evidence>
<evidence type="ECO:0000256" key="7">
    <source>
        <dbReference type="ARBA" id="ARBA00023136"/>
    </source>
</evidence>
<dbReference type="InterPro" id="IPR036259">
    <property type="entry name" value="MFS_trans_sf"/>
</dbReference>
<feature type="domain" description="Major facilitator superfamily (MFS) profile" evidence="10">
    <location>
        <begin position="10"/>
        <end position="494"/>
    </location>
</feature>
<dbReference type="PANTHER" id="PTHR48022">
    <property type="entry name" value="PLASTIDIC GLUCOSE TRANSPORTER 4"/>
    <property type="match status" value="1"/>
</dbReference>
<feature type="transmembrane region" description="Helical" evidence="9">
    <location>
        <begin position="54"/>
        <end position="73"/>
    </location>
</feature>
<accession>A0ABR4P6I9</accession>
<dbReference type="InterPro" id="IPR050360">
    <property type="entry name" value="MFS_Sugar_Transporters"/>
</dbReference>
<feature type="transmembrane region" description="Helical" evidence="9">
    <location>
        <begin position="364"/>
        <end position="385"/>
    </location>
</feature>
<evidence type="ECO:0000256" key="8">
    <source>
        <dbReference type="ARBA" id="ARBA00043213"/>
    </source>
</evidence>
<dbReference type="PRINTS" id="PR00171">
    <property type="entry name" value="SUGRTRNSPORT"/>
</dbReference>
<reference evidence="11 12" key="1">
    <citation type="submission" date="2024-06" db="EMBL/GenBank/DDBJ databases">
        <title>Complete genome of Phlyctema vagabunda strain 19-DSS-EL-015.</title>
        <authorList>
            <person name="Fiorenzani C."/>
        </authorList>
    </citation>
    <scope>NUCLEOTIDE SEQUENCE [LARGE SCALE GENOMIC DNA]</scope>
    <source>
        <strain evidence="11 12">19-DSS-EL-015</strain>
    </source>
</reference>
<feature type="transmembrane region" description="Helical" evidence="9">
    <location>
        <begin position="153"/>
        <end position="171"/>
    </location>
</feature>
<evidence type="ECO:0000256" key="9">
    <source>
        <dbReference type="SAM" id="Phobius"/>
    </source>
</evidence>
<feature type="transmembrane region" description="Helical" evidence="9">
    <location>
        <begin position="269"/>
        <end position="287"/>
    </location>
</feature>
<keyword evidence="12" id="KW-1185">Reference proteome</keyword>
<keyword evidence="6 9" id="KW-1133">Transmembrane helix</keyword>
<feature type="transmembrane region" description="Helical" evidence="9">
    <location>
        <begin position="114"/>
        <end position="132"/>
    </location>
</feature>
<dbReference type="Proteomes" id="UP001629113">
    <property type="component" value="Unassembled WGS sequence"/>
</dbReference>
<dbReference type="InterPro" id="IPR003663">
    <property type="entry name" value="Sugar/inositol_transpt"/>
</dbReference>
<feature type="transmembrane region" description="Helical" evidence="9">
    <location>
        <begin position="469"/>
        <end position="490"/>
    </location>
</feature>
<gene>
    <name evidence="11" type="ORF">PVAG01_09152</name>
</gene>
<dbReference type="PANTHER" id="PTHR48022:SF34">
    <property type="entry name" value="MAJOR FACILITATOR SUPERFAMILY (MFS) PROFILE DOMAIN-CONTAINING PROTEIN-RELATED"/>
    <property type="match status" value="1"/>
</dbReference>
<evidence type="ECO:0000313" key="11">
    <source>
        <dbReference type="EMBL" id="KAL3418931.1"/>
    </source>
</evidence>
<protein>
    <recommendedName>
        <fullName evidence="8">Quinate transporter</fullName>
    </recommendedName>
</protein>
<evidence type="ECO:0000259" key="10">
    <source>
        <dbReference type="PROSITE" id="PS50850"/>
    </source>
</evidence>